<dbReference type="FunFam" id="2.60.120.260:FF:000110">
    <property type="entry name" value="Peptide-N(4)-(N-acetyl-beta-glucosaminyl)asparagine amidase"/>
    <property type="match status" value="1"/>
</dbReference>
<reference evidence="12" key="1">
    <citation type="submission" date="2007-06" db="EMBL/GenBank/DDBJ databases">
        <title>Full length cDNA sequences from Sitka Spruce (Picea sitchensis).</title>
        <authorList>
            <person name="Ralph S.G."/>
            <person name="Chun H.E."/>
            <person name="Liao N."/>
            <person name="Ali J."/>
            <person name="Reid K."/>
            <person name="Kolosova N."/>
            <person name="Cooper N."/>
            <person name="Cullis C."/>
            <person name="Jancsik S."/>
            <person name="Moore R."/>
            <person name="Mayo M."/>
            <person name="Wagner S."/>
            <person name="Holt R.A."/>
            <person name="Jones S.J.M."/>
            <person name="Marra M.A."/>
            <person name="Ritland C.E."/>
            <person name="Ritland K."/>
            <person name="Bohlmann J."/>
        </authorList>
    </citation>
    <scope>NUCLEOTIDE SEQUENCE</scope>
    <source>
        <tissue evidence="12">Green portion of the leader tissue</tissue>
    </source>
</reference>
<evidence type="ECO:0000256" key="7">
    <source>
        <dbReference type="ARBA" id="ARBA00022490"/>
    </source>
</evidence>
<evidence type="ECO:0000256" key="4">
    <source>
        <dbReference type="ARBA" id="ARBA00009390"/>
    </source>
</evidence>
<dbReference type="PANTHER" id="PTHR48440">
    <property type="match status" value="1"/>
</dbReference>
<proteinExistence type="evidence at transcript level"/>
<dbReference type="EC" id="3.5.1.52" evidence="5"/>
<evidence type="ECO:0000313" key="12">
    <source>
        <dbReference type="EMBL" id="ABR16638.1"/>
    </source>
</evidence>
<protein>
    <recommendedName>
        <fullName evidence="6">Peptide-N(4)-(N-acetyl-beta-glucosaminyl)asparagine amidase</fullName>
        <ecNumber evidence="5">3.5.1.52</ecNumber>
    </recommendedName>
    <alternativeName>
        <fullName evidence="10">Peptide:N-glycanase</fullName>
    </alternativeName>
</protein>
<sequence>MDPSTKASLEEIKALEKADEELARLLQAEEDALAFQQQYAGQGKEEFEIRLRPYVDQVLLYEDPVRQDAARKSVPVDELEEKAAIALAKEGKFKPDKVEQGHALLLQLLFWFKQSFRWVNQPPCSRCGFDTVHIGMGNATAEDLRFGGNRVELYRCKKCSGTTRFPRYNDPLKIVETKRGRCGEWANCFTLYCRAFGYQARLVLDFTDHVWTECFSDHLGRWMHLDPCEGAFDQPLLYEQGWNKKLTYAIALAKDGVYDVTKRYTRKWHEILHRRLITSEANAQEVISSLTKEARRHFSPVERASLENRDKRDLDEIERSNYPEEFSCSLPGRQSGSKEWRISRAELGADNNINMSSEHYSCPFRICIDDHVGKIYKSFGLILCQCIDRVKSIPRVMDELKALQNFLLELSATPFRTRKITIDSKSNMLALSEVLESDAYKSLFQSLSLKNCLDETGKRFVCLGGEPVMTSLALPVAVDILKEMVNDAGSDKNLTDNPAVKVFSNCTRVCFGSVQASGEQVPLGIATAAFDGLKSTKWEEPDGAKGSWIIYKLPDGSMQKLAAYQLTSANDAPERDPKDWVLEGSSDGGQTWYILDSQKSQFFEMRFMRKTFIITQEKQMCNAFRFRFLSVRDTNATSRLQVSCIDLYAEQDKAFIK</sequence>
<dbReference type="InterPro" id="IPR002931">
    <property type="entry name" value="Transglutaminase-like"/>
</dbReference>
<dbReference type="GO" id="GO:0046872">
    <property type="term" value="F:metal ion binding"/>
    <property type="evidence" value="ECO:0007669"/>
    <property type="project" value="UniProtKB-KW"/>
</dbReference>
<evidence type="ECO:0000256" key="6">
    <source>
        <dbReference type="ARBA" id="ARBA00018546"/>
    </source>
</evidence>
<dbReference type="EMBL" id="EF676755">
    <property type="protein sequence ID" value="ABR16638.1"/>
    <property type="molecule type" value="mRNA"/>
</dbReference>
<evidence type="ECO:0000256" key="1">
    <source>
        <dbReference type="ARBA" id="ARBA00001650"/>
    </source>
</evidence>
<comment type="cofactor">
    <cofactor evidence="2">
        <name>Zn(2+)</name>
        <dbReference type="ChEBI" id="CHEBI:29105"/>
    </cofactor>
</comment>
<dbReference type="InterPro" id="IPR038765">
    <property type="entry name" value="Papain-like_cys_pep_sf"/>
</dbReference>
<keyword evidence="7" id="KW-0963">Cytoplasm</keyword>
<dbReference type="SMART" id="SM00460">
    <property type="entry name" value="TGc"/>
    <property type="match status" value="1"/>
</dbReference>
<dbReference type="GO" id="GO:0000224">
    <property type="term" value="F:peptide-N4-(N-acetyl-beta-glucosaminyl)asparagine amidase activity"/>
    <property type="evidence" value="ECO:0007669"/>
    <property type="project" value="UniProtKB-EC"/>
</dbReference>
<dbReference type="Gene3D" id="2.20.25.10">
    <property type="match status" value="1"/>
</dbReference>
<dbReference type="FunFam" id="2.20.25.10:FF:000011">
    <property type="entry name" value="peptide-N(4)-(N-acetyl-beta- glucosaminyl)asparagine amidase"/>
    <property type="match status" value="1"/>
</dbReference>
<dbReference type="PANTHER" id="PTHR48440:SF1">
    <property type="entry name" value="PAW DOMAIN-CONTAINING PROTEIN"/>
    <property type="match status" value="1"/>
</dbReference>
<evidence type="ECO:0000256" key="10">
    <source>
        <dbReference type="ARBA" id="ARBA00032901"/>
    </source>
</evidence>
<evidence type="ECO:0000256" key="8">
    <source>
        <dbReference type="ARBA" id="ARBA00022723"/>
    </source>
</evidence>
<evidence type="ECO:0000256" key="2">
    <source>
        <dbReference type="ARBA" id="ARBA00001947"/>
    </source>
</evidence>
<keyword evidence="9" id="KW-0862">Zinc</keyword>
<dbReference type="SUPFAM" id="SSF54001">
    <property type="entry name" value="Cysteine proteinases"/>
    <property type="match status" value="1"/>
</dbReference>
<name>B8LLV8_PICSI</name>
<evidence type="ECO:0000256" key="9">
    <source>
        <dbReference type="ARBA" id="ARBA00022833"/>
    </source>
</evidence>
<dbReference type="InterPro" id="IPR008979">
    <property type="entry name" value="Galactose-bd-like_sf"/>
</dbReference>
<dbReference type="Gene3D" id="2.60.120.260">
    <property type="entry name" value="Galactose-binding domain-like"/>
    <property type="match status" value="1"/>
</dbReference>
<comment type="similarity">
    <text evidence="4">Belongs to the transglutaminase-like superfamily. PNGase family.</text>
</comment>
<dbReference type="SUPFAM" id="SSF49785">
    <property type="entry name" value="Galactose-binding domain-like"/>
    <property type="match status" value="1"/>
</dbReference>
<dbReference type="GO" id="GO:0005737">
    <property type="term" value="C:cytoplasm"/>
    <property type="evidence" value="ECO:0007669"/>
    <property type="project" value="UniProtKB-SubCell"/>
</dbReference>
<evidence type="ECO:0000256" key="3">
    <source>
        <dbReference type="ARBA" id="ARBA00004496"/>
    </source>
</evidence>
<dbReference type="Gene3D" id="3.10.620.30">
    <property type="match status" value="1"/>
</dbReference>
<evidence type="ECO:0000259" key="11">
    <source>
        <dbReference type="SMART" id="SM00460"/>
    </source>
</evidence>
<organism evidence="12">
    <name type="scientific">Picea sitchensis</name>
    <name type="common">Sitka spruce</name>
    <name type="synonym">Pinus sitchensis</name>
    <dbReference type="NCBI Taxonomy" id="3332"/>
    <lineage>
        <taxon>Eukaryota</taxon>
        <taxon>Viridiplantae</taxon>
        <taxon>Streptophyta</taxon>
        <taxon>Embryophyta</taxon>
        <taxon>Tracheophyta</taxon>
        <taxon>Spermatophyta</taxon>
        <taxon>Pinopsida</taxon>
        <taxon>Pinidae</taxon>
        <taxon>Conifers I</taxon>
        <taxon>Pinales</taxon>
        <taxon>Pinaceae</taxon>
        <taxon>Picea</taxon>
    </lineage>
</organism>
<accession>B8LLV8</accession>
<comment type="catalytic activity">
    <reaction evidence="1">
        <text>Hydrolysis of an N(4)-(acetyl-beta-D-glucosaminyl)asparagine residue in which the glucosamine residue may be further glycosylated, to yield a (substituted) N-acetyl-beta-D-glucosaminylamine and a peptide containing an aspartate residue.</text>
        <dbReference type="EC" id="3.5.1.52"/>
    </reaction>
</comment>
<dbReference type="AlphaFoldDB" id="B8LLV8"/>
<feature type="domain" description="Transglutaminase-like" evidence="11">
    <location>
        <begin position="174"/>
        <end position="229"/>
    </location>
</feature>
<comment type="subcellular location">
    <subcellularLocation>
        <location evidence="3">Cytoplasm</location>
    </subcellularLocation>
</comment>
<dbReference type="Pfam" id="PF01841">
    <property type="entry name" value="Transglut_core"/>
    <property type="match status" value="1"/>
</dbReference>
<keyword evidence="8" id="KW-0479">Metal-binding</keyword>
<evidence type="ECO:0000256" key="5">
    <source>
        <dbReference type="ARBA" id="ARBA00012158"/>
    </source>
</evidence>